<dbReference type="Gene3D" id="1.10.8.60">
    <property type="match status" value="1"/>
</dbReference>
<dbReference type="Pfam" id="PF21960">
    <property type="entry name" value="RCF1-5-like_lid"/>
    <property type="match status" value="1"/>
</dbReference>
<evidence type="ECO:0000259" key="8">
    <source>
        <dbReference type="SMART" id="SM00382"/>
    </source>
</evidence>
<dbReference type="InterPro" id="IPR050238">
    <property type="entry name" value="DNA_Rep/Repair_Clamp_Loader"/>
</dbReference>
<reference evidence="9" key="1">
    <citation type="submission" date="2020-11" db="EMBL/GenBank/DDBJ databases">
        <authorList>
            <person name="Tran Van P."/>
        </authorList>
    </citation>
    <scope>NUCLEOTIDE SEQUENCE</scope>
</reference>
<dbReference type="InterPro" id="IPR047854">
    <property type="entry name" value="RFC_lid"/>
</dbReference>
<gene>
    <name evidence="9" type="ORF">TCEB3V08_LOCUS10963</name>
</gene>
<keyword evidence="3" id="KW-0235">DNA replication</keyword>
<dbReference type="InterPro" id="IPR003593">
    <property type="entry name" value="AAA+_ATPase"/>
</dbReference>
<evidence type="ECO:0000256" key="1">
    <source>
        <dbReference type="ARBA" id="ARBA00004123"/>
    </source>
</evidence>
<feature type="region of interest" description="Disordered" evidence="7">
    <location>
        <begin position="1"/>
        <end position="28"/>
    </location>
</feature>
<dbReference type="SMART" id="SM00382">
    <property type="entry name" value="AAA"/>
    <property type="match status" value="1"/>
</dbReference>
<dbReference type="PANTHER" id="PTHR11669">
    <property type="entry name" value="REPLICATION FACTOR C / DNA POLYMERASE III GAMMA-TAU SUBUNIT"/>
    <property type="match status" value="1"/>
</dbReference>
<dbReference type="AlphaFoldDB" id="A0A7R9H897"/>
<sequence length="265" mass="29571">MQAFLKTGKLGSQGTSCSKEDSSPAHKKTTYTPWVEKYRPRTVNEVVEQNDVVEVLRQCLQGADLPNLLFYGPPGTGKTSTILAAARQLFGDIYKHRILELNASDERGIQVVRDKVKKFAQLTASGVRPDGRPCPPFKIVILDEADSMTHAAQAALRRTMERECKSTRFCLICNYVSRIIQPLTSRCTKFRFKPLGNEKILEHLQLICAQEEVLCGQEVLRLLVDTSDGDMRRAITCLQSSAKLQDKGALVTVEDVLEISGVIQF</sequence>
<dbReference type="InterPro" id="IPR027417">
    <property type="entry name" value="P-loop_NTPase"/>
</dbReference>
<dbReference type="EMBL" id="OC322255">
    <property type="protein sequence ID" value="CAD7411493.1"/>
    <property type="molecule type" value="Genomic_DNA"/>
</dbReference>
<comment type="subcellular location">
    <subcellularLocation>
        <location evidence="1">Nucleus</location>
    </subcellularLocation>
</comment>
<dbReference type="GO" id="GO:0005524">
    <property type="term" value="F:ATP binding"/>
    <property type="evidence" value="ECO:0007669"/>
    <property type="project" value="UniProtKB-KW"/>
</dbReference>
<dbReference type="PANTHER" id="PTHR11669:SF20">
    <property type="entry name" value="REPLICATION FACTOR C SUBUNIT 4"/>
    <property type="match status" value="1"/>
</dbReference>
<evidence type="ECO:0000256" key="7">
    <source>
        <dbReference type="SAM" id="MobiDB-lite"/>
    </source>
</evidence>
<dbReference type="GO" id="GO:0005663">
    <property type="term" value="C:DNA replication factor C complex"/>
    <property type="evidence" value="ECO:0007669"/>
    <property type="project" value="TreeGrafter"/>
</dbReference>
<dbReference type="Pfam" id="PF00004">
    <property type="entry name" value="AAA"/>
    <property type="match status" value="1"/>
</dbReference>
<dbReference type="CDD" id="cd18140">
    <property type="entry name" value="HLD_clamp_RFC"/>
    <property type="match status" value="1"/>
</dbReference>
<evidence type="ECO:0000256" key="5">
    <source>
        <dbReference type="ARBA" id="ARBA00022840"/>
    </source>
</evidence>
<protein>
    <recommendedName>
        <fullName evidence="8">AAA+ ATPase domain-containing protein</fullName>
    </recommendedName>
</protein>
<dbReference type="CDD" id="cd00009">
    <property type="entry name" value="AAA"/>
    <property type="match status" value="1"/>
</dbReference>
<keyword evidence="5" id="KW-0067">ATP-binding</keyword>
<dbReference type="Gene3D" id="3.40.50.300">
    <property type="entry name" value="P-loop containing nucleotide triphosphate hydrolases"/>
    <property type="match status" value="1"/>
</dbReference>
<evidence type="ECO:0000256" key="3">
    <source>
        <dbReference type="ARBA" id="ARBA00022705"/>
    </source>
</evidence>
<comment type="similarity">
    <text evidence="2">Belongs to the activator 1 small subunits family.</text>
</comment>
<dbReference type="GO" id="GO:0005634">
    <property type="term" value="C:nucleus"/>
    <property type="evidence" value="ECO:0007669"/>
    <property type="project" value="UniProtKB-SubCell"/>
</dbReference>
<feature type="domain" description="AAA+ ATPase" evidence="8">
    <location>
        <begin position="64"/>
        <end position="196"/>
    </location>
</feature>
<dbReference type="SUPFAM" id="SSF52540">
    <property type="entry name" value="P-loop containing nucleoside triphosphate hydrolases"/>
    <property type="match status" value="1"/>
</dbReference>
<dbReference type="GO" id="GO:0003689">
    <property type="term" value="F:DNA clamp loader activity"/>
    <property type="evidence" value="ECO:0007669"/>
    <property type="project" value="TreeGrafter"/>
</dbReference>
<evidence type="ECO:0000256" key="2">
    <source>
        <dbReference type="ARBA" id="ARBA00005378"/>
    </source>
</evidence>
<accession>A0A7R9H897</accession>
<dbReference type="InterPro" id="IPR003959">
    <property type="entry name" value="ATPase_AAA_core"/>
</dbReference>
<proteinExistence type="inferred from homology"/>
<organism evidence="9">
    <name type="scientific">Timema cristinae</name>
    <name type="common">Walking stick</name>
    <dbReference type="NCBI Taxonomy" id="61476"/>
    <lineage>
        <taxon>Eukaryota</taxon>
        <taxon>Metazoa</taxon>
        <taxon>Ecdysozoa</taxon>
        <taxon>Arthropoda</taxon>
        <taxon>Hexapoda</taxon>
        <taxon>Insecta</taxon>
        <taxon>Pterygota</taxon>
        <taxon>Neoptera</taxon>
        <taxon>Polyneoptera</taxon>
        <taxon>Phasmatodea</taxon>
        <taxon>Timematodea</taxon>
        <taxon>Timematoidea</taxon>
        <taxon>Timematidae</taxon>
        <taxon>Timema</taxon>
    </lineage>
</organism>
<dbReference type="GO" id="GO:0006261">
    <property type="term" value="P:DNA-templated DNA replication"/>
    <property type="evidence" value="ECO:0007669"/>
    <property type="project" value="TreeGrafter"/>
</dbReference>
<dbReference type="GO" id="GO:0006281">
    <property type="term" value="P:DNA repair"/>
    <property type="evidence" value="ECO:0007669"/>
    <property type="project" value="TreeGrafter"/>
</dbReference>
<name>A0A7R9H897_TIMCR</name>
<evidence type="ECO:0000313" key="9">
    <source>
        <dbReference type="EMBL" id="CAD7411493.1"/>
    </source>
</evidence>
<keyword evidence="4" id="KW-0547">Nucleotide-binding</keyword>
<keyword evidence="6" id="KW-0539">Nucleus</keyword>
<dbReference type="FunFam" id="3.40.50.300:FF:000237">
    <property type="entry name" value="replication factor C subunit 4"/>
    <property type="match status" value="1"/>
</dbReference>
<dbReference type="GO" id="GO:0016887">
    <property type="term" value="F:ATP hydrolysis activity"/>
    <property type="evidence" value="ECO:0007669"/>
    <property type="project" value="InterPro"/>
</dbReference>
<evidence type="ECO:0000256" key="6">
    <source>
        <dbReference type="ARBA" id="ARBA00023242"/>
    </source>
</evidence>
<evidence type="ECO:0000256" key="4">
    <source>
        <dbReference type="ARBA" id="ARBA00022741"/>
    </source>
</evidence>